<evidence type="ECO:0000259" key="2">
    <source>
        <dbReference type="Pfam" id="PF04266"/>
    </source>
</evidence>
<evidence type="ECO:0000313" key="4">
    <source>
        <dbReference type="Proteomes" id="UP001161247"/>
    </source>
</evidence>
<evidence type="ECO:0000313" key="3">
    <source>
        <dbReference type="EMBL" id="CAI9108661.1"/>
    </source>
</evidence>
<dbReference type="EMBL" id="OX459123">
    <property type="protein sequence ID" value="CAI9108661.1"/>
    <property type="molecule type" value="Genomic_DNA"/>
</dbReference>
<organism evidence="3 4">
    <name type="scientific">Oldenlandia corymbosa var. corymbosa</name>
    <dbReference type="NCBI Taxonomy" id="529605"/>
    <lineage>
        <taxon>Eukaryota</taxon>
        <taxon>Viridiplantae</taxon>
        <taxon>Streptophyta</taxon>
        <taxon>Embryophyta</taxon>
        <taxon>Tracheophyta</taxon>
        <taxon>Spermatophyta</taxon>
        <taxon>Magnoliopsida</taxon>
        <taxon>eudicotyledons</taxon>
        <taxon>Gunneridae</taxon>
        <taxon>Pentapetalae</taxon>
        <taxon>asterids</taxon>
        <taxon>lamiids</taxon>
        <taxon>Gentianales</taxon>
        <taxon>Rubiaceae</taxon>
        <taxon>Rubioideae</taxon>
        <taxon>Spermacoceae</taxon>
        <taxon>Hedyotis-Oldenlandia complex</taxon>
        <taxon>Oldenlandia</taxon>
    </lineage>
</organism>
<dbReference type="AlphaFoldDB" id="A0AAV1DNT0"/>
<feature type="region of interest" description="Disordered" evidence="1">
    <location>
        <begin position="1"/>
        <end position="24"/>
    </location>
</feature>
<evidence type="ECO:0000256" key="1">
    <source>
        <dbReference type="SAM" id="MobiDB-lite"/>
    </source>
</evidence>
<feature type="compositionally biased region" description="Polar residues" evidence="1">
    <location>
        <begin position="1"/>
        <end position="16"/>
    </location>
</feature>
<dbReference type="PANTHER" id="PTHR34204:SF2">
    <property type="entry name" value="RNA-BINDING ASCH DOMAIN PROTEIN"/>
    <property type="match status" value="1"/>
</dbReference>
<dbReference type="PANTHER" id="PTHR34204">
    <property type="entry name" value="RNA-BINDING ASCH DOMAIN PROTEIN"/>
    <property type="match status" value="1"/>
</dbReference>
<protein>
    <submittedName>
        <fullName evidence="3">OLC1v1008322C1</fullName>
    </submittedName>
</protein>
<gene>
    <name evidence="3" type="ORF">OLC1_LOCUS16706</name>
</gene>
<dbReference type="InterPro" id="IPR015947">
    <property type="entry name" value="PUA-like_sf"/>
</dbReference>
<dbReference type="SUPFAM" id="SSF88697">
    <property type="entry name" value="PUA domain-like"/>
    <property type="match status" value="1"/>
</dbReference>
<proteinExistence type="predicted"/>
<sequence>MEAQPVENTSWAATTPPQSPGVGPVHLKDCIEELLKFTLTSSINGELDLGLSKDYCSQLLRDDDDNNHPLPPSSEVDLAKGVPMYPLYKHLAASLHQSISSGAFLPMSNQLNSTQEDSSMKLKEDEWIKLITEKGSLLLNMLAIVDFEFHVQEPFFTQLKDGCKIVEGRCAVGKYNRMLPGALILFNKSLLLQVQQCNQYASFHDMLEAEGLQRVLPGVKTVQEGVQVYRNFYSEEKERSNGVLAICVTKPTSQLCDCIAGILLGLSYGGVRRMLNMVHTEGTFQEGLPPPASTLVSSFSTRHNPCVL</sequence>
<dbReference type="Proteomes" id="UP001161247">
    <property type="component" value="Chromosome 6"/>
</dbReference>
<dbReference type="InterPro" id="IPR007374">
    <property type="entry name" value="ASCH_domain"/>
</dbReference>
<accession>A0AAV1DNT0</accession>
<name>A0AAV1DNT0_OLDCO</name>
<dbReference type="Pfam" id="PF04266">
    <property type="entry name" value="ASCH"/>
    <property type="match status" value="1"/>
</dbReference>
<feature type="domain" description="ASCH" evidence="2">
    <location>
        <begin position="150"/>
        <end position="249"/>
    </location>
</feature>
<dbReference type="Gene3D" id="2.30.130.30">
    <property type="entry name" value="Hypothetical protein"/>
    <property type="match status" value="1"/>
</dbReference>
<keyword evidence="4" id="KW-1185">Reference proteome</keyword>
<reference evidence="3" key="1">
    <citation type="submission" date="2023-03" db="EMBL/GenBank/DDBJ databases">
        <authorList>
            <person name="Julca I."/>
        </authorList>
    </citation>
    <scope>NUCLEOTIDE SEQUENCE</scope>
</reference>